<dbReference type="PANTHER" id="PTHR12131:SF25">
    <property type="entry name" value="DEXH-BOX ATP-DEPENDENT RNA HELICASE DEXH9"/>
    <property type="match status" value="1"/>
</dbReference>
<dbReference type="InterPro" id="IPR025696">
    <property type="entry name" value="Beta-barrel_MTR4"/>
</dbReference>
<keyword evidence="5" id="KW-0175">Coiled coil</keyword>
<dbReference type="EMBL" id="MU070067">
    <property type="protein sequence ID" value="KAF5830218.1"/>
    <property type="molecule type" value="Genomic_DNA"/>
</dbReference>
<evidence type="ECO:0000259" key="6">
    <source>
        <dbReference type="SMART" id="SM01142"/>
    </source>
</evidence>
<keyword evidence="1" id="KW-0547">Nucleotide-binding</keyword>
<dbReference type="InterPro" id="IPR012961">
    <property type="entry name" value="Ski2/MTR4_C"/>
</dbReference>
<keyword evidence="8" id="KW-1185">Reference proteome</keyword>
<keyword evidence="3" id="KW-0347">Helicase</keyword>
<gene>
    <name evidence="7" type="ORF">DUNSADRAFT_14879</name>
</gene>
<evidence type="ECO:0000256" key="1">
    <source>
        <dbReference type="ARBA" id="ARBA00022741"/>
    </source>
</evidence>
<dbReference type="Proteomes" id="UP000815325">
    <property type="component" value="Unassembled WGS sequence"/>
</dbReference>
<evidence type="ECO:0000256" key="5">
    <source>
        <dbReference type="SAM" id="Coils"/>
    </source>
</evidence>
<evidence type="ECO:0000313" key="7">
    <source>
        <dbReference type="EMBL" id="KAF5830218.1"/>
    </source>
</evidence>
<dbReference type="Gene3D" id="1.20.1500.20">
    <property type="match status" value="1"/>
</dbReference>
<dbReference type="Pfam" id="PF08148">
    <property type="entry name" value="DSHCT"/>
    <property type="match status" value="1"/>
</dbReference>
<reference evidence="7" key="1">
    <citation type="submission" date="2017-08" db="EMBL/GenBank/DDBJ databases">
        <authorList>
            <person name="Polle J.E."/>
            <person name="Barry K."/>
            <person name="Cushman J."/>
            <person name="Schmutz J."/>
            <person name="Tran D."/>
            <person name="Hathwaick L.T."/>
            <person name="Yim W.C."/>
            <person name="Jenkins J."/>
            <person name="Mckie-Krisberg Z.M."/>
            <person name="Prochnik S."/>
            <person name="Lindquist E."/>
            <person name="Dockter R.B."/>
            <person name="Adam C."/>
            <person name="Molina H."/>
            <person name="Bunkerborg J."/>
            <person name="Jin E."/>
            <person name="Buchheim M."/>
            <person name="Magnuson J."/>
        </authorList>
    </citation>
    <scope>NUCLEOTIDE SEQUENCE</scope>
    <source>
        <strain evidence="7">CCAP 19/18</strain>
    </source>
</reference>
<dbReference type="PANTHER" id="PTHR12131">
    <property type="entry name" value="ATP-DEPENDENT RNA AND DNA HELICASE"/>
    <property type="match status" value="1"/>
</dbReference>
<comment type="caution">
    <text evidence="7">The sequence shown here is derived from an EMBL/GenBank/DDBJ whole genome shotgun (WGS) entry which is preliminary data.</text>
</comment>
<evidence type="ECO:0000256" key="2">
    <source>
        <dbReference type="ARBA" id="ARBA00022801"/>
    </source>
</evidence>
<proteinExistence type="predicted"/>
<evidence type="ECO:0000256" key="3">
    <source>
        <dbReference type="ARBA" id="ARBA00022806"/>
    </source>
</evidence>
<dbReference type="SMART" id="SM01142">
    <property type="entry name" value="DSHCT"/>
    <property type="match status" value="1"/>
</dbReference>
<evidence type="ECO:0000256" key="4">
    <source>
        <dbReference type="ARBA" id="ARBA00022840"/>
    </source>
</evidence>
<sequence length="269" mass="30222">MVLKVDRLSSVRIYIQKDLRPLEARQTGVRSIGEAVGRLLAAHGRVPLLDPMTDLKIDDKAVRKAANKLESVESALRSHPLASHPDLRSRLALVQQRQELEEAMQASKREAKAAAGLILREELRARQRVLRRLGYVTPEGVVTLKGRLPEDLVPCLAAVRDAAKRVTKVAAECKMPDMSSDYEEYVASFRPDIMEPVTAWVRGARFAELSKMTEIFEGSLVRAVRRLEELLRQLKEALEGVGETLLAARFEEASNRMRRDIIFAASLYL</sequence>
<dbReference type="Gene3D" id="1.10.3380.30">
    <property type="match status" value="1"/>
</dbReference>
<dbReference type="Pfam" id="PF13234">
    <property type="entry name" value="MTR4_beta-barrel"/>
    <property type="match status" value="1"/>
</dbReference>
<name>A0ABQ7G6J8_DUNSA</name>
<accession>A0ABQ7G6J8</accession>
<protein>
    <submittedName>
        <fullName evidence="7">Skiv2l2 protein</fullName>
    </submittedName>
</protein>
<organism evidence="7 8">
    <name type="scientific">Dunaliella salina</name>
    <name type="common">Green alga</name>
    <name type="synonym">Protococcus salinus</name>
    <dbReference type="NCBI Taxonomy" id="3046"/>
    <lineage>
        <taxon>Eukaryota</taxon>
        <taxon>Viridiplantae</taxon>
        <taxon>Chlorophyta</taxon>
        <taxon>core chlorophytes</taxon>
        <taxon>Chlorophyceae</taxon>
        <taxon>CS clade</taxon>
        <taxon>Chlamydomonadales</taxon>
        <taxon>Dunaliellaceae</taxon>
        <taxon>Dunaliella</taxon>
    </lineage>
</organism>
<evidence type="ECO:0000313" key="8">
    <source>
        <dbReference type="Proteomes" id="UP000815325"/>
    </source>
</evidence>
<dbReference type="InterPro" id="IPR050699">
    <property type="entry name" value="RNA-DNA_Helicase"/>
</dbReference>
<keyword evidence="2" id="KW-0378">Hydrolase</keyword>
<keyword evidence="4" id="KW-0067">ATP-binding</keyword>
<feature type="coiled-coil region" evidence="5">
    <location>
        <begin position="90"/>
        <end position="117"/>
    </location>
</feature>
<feature type="domain" description="ATP-dependent RNA helicase Ski2/MTR4 C-terminal" evidence="6">
    <location>
        <begin position="118"/>
        <end position="269"/>
    </location>
</feature>